<keyword evidence="6 13" id="KW-0963">Cytoplasm</keyword>
<dbReference type="AlphaFoldDB" id="A0A0C5W604"/>
<evidence type="ECO:0000256" key="3">
    <source>
        <dbReference type="ARBA" id="ARBA00007532"/>
    </source>
</evidence>
<dbReference type="Pfam" id="PF07992">
    <property type="entry name" value="Pyr_redox_2"/>
    <property type="match status" value="1"/>
</dbReference>
<dbReference type="PIRSF" id="PIRSF000350">
    <property type="entry name" value="Mercury_reductase_MerA"/>
    <property type="match status" value="1"/>
</dbReference>
<keyword evidence="11 13" id="KW-0520">NAD</keyword>
<reference evidence="17 18" key="1">
    <citation type="submission" date="2013-05" db="EMBL/GenBank/DDBJ databases">
        <title>Complete genome sequence of the lipase-producing bacterium Photobacterium gaetbulicola Gung47.</title>
        <authorList>
            <person name="Kim Y.-O."/>
        </authorList>
    </citation>
    <scope>NUCLEOTIDE SEQUENCE [LARGE SCALE GENOMIC DNA]</scope>
    <source>
        <strain evidence="17 18">Gung47</strain>
    </source>
</reference>
<dbReference type="GO" id="GO:0003957">
    <property type="term" value="F:NAD(P)+ transhydrogenase (Si-specific) activity"/>
    <property type="evidence" value="ECO:0007669"/>
    <property type="project" value="UniProtKB-UniRule"/>
</dbReference>
<protein>
    <recommendedName>
        <fullName evidence="5 13">Soluble pyridine nucleotide transhydrogenase</fullName>
        <shortName evidence="13">STH</shortName>
        <ecNumber evidence="4 13">1.6.1.1</ecNumber>
    </recommendedName>
    <alternativeName>
        <fullName evidence="12 13">NAD(P)(+) transhydrogenase [B-specific]</fullName>
    </alternativeName>
</protein>
<dbReference type="KEGG" id="pgb:H744_2c0173"/>
<dbReference type="InterPro" id="IPR036188">
    <property type="entry name" value="FAD/NAD-bd_sf"/>
</dbReference>
<dbReference type="STRING" id="658445.H744_2c0173"/>
<dbReference type="GO" id="GO:0005829">
    <property type="term" value="C:cytosol"/>
    <property type="evidence" value="ECO:0007669"/>
    <property type="project" value="TreeGrafter"/>
</dbReference>
<dbReference type="Pfam" id="PF02852">
    <property type="entry name" value="Pyr_redox_dim"/>
    <property type="match status" value="1"/>
</dbReference>
<comment type="catalytic activity">
    <reaction evidence="13">
        <text>NAD(+) + NADPH = NADH + NADP(+)</text>
        <dbReference type="Rhea" id="RHEA:11692"/>
        <dbReference type="ChEBI" id="CHEBI:57540"/>
        <dbReference type="ChEBI" id="CHEBI:57783"/>
        <dbReference type="ChEBI" id="CHEBI:57945"/>
        <dbReference type="ChEBI" id="CHEBI:58349"/>
        <dbReference type="EC" id="1.6.1.1"/>
    </reaction>
</comment>
<dbReference type="Gene3D" id="3.50.50.60">
    <property type="entry name" value="FAD/NAD(P)-binding domain"/>
    <property type="match status" value="2"/>
</dbReference>
<feature type="binding site" evidence="14">
    <location>
        <position position="316"/>
    </location>
    <ligand>
        <name>FAD</name>
        <dbReference type="ChEBI" id="CHEBI:57692"/>
    </ligand>
</feature>
<evidence type="ECO:0000256" key="6">
    <source>
        <dbReference type="ARBA" id="ARBA00022490"/>
    </source>
</evidence>
<dbReference type="Gene3D" id="3.30.390.30">
    <property type="match status" value="1"/>
</dbReference>
<keyword evidence="18" id="KW-1185">Reference proteome</keyword>
<dbReference type="OrthoDB" id="9800167at2"/>
<evidence type="ECO:0000256" key="13">
    <source>
        <dbReference type="HAMAP-Rule" id="MF_00247"/>
    </source>
</evidence>
<dbReference type="EC" id="1.6.1.1" evidence="4 13"/>
<comment type="cofactor">
    <cofactor evidence="13 14">
        <name>FAD</name>
        <dbReference type="ChEBI" id="CHEBI:57692"/>
    </cofactor>
    <text evidence="13 14">Binds 1 FAD per subunit.</text>
</comment>
<dbReference type="InterPro" id="IPR001100">
    <property type="entry name" value="Pyr_nuc-diS_OxRdtase"/>
</dbReference>
<name>A0A0C5W604_9GAMM</name>
<dbReference type="InterPro" id="IPR023753">
    <property type="entry name" value="FAD/NAD-binding_dom"/>
</dbReference>
<comment type="similarity">
    <text evidence="3 13">Belongs to the class-I pyridine nucleotide-disulfide oxidoreductase family.</text>
</comment>
<dbReference type="GO" id="GO:0004148">
    <property type="term" value="F:dihydrolipoyl dehydrogenase (NADH) activity"/>
    <property type="evidence" value="ECO:0007669"/>
    <property type="project" value="TreeGrafter"/>
</dbReference>
<keyword evidence="14" id="KW-0547">Nucleotide-binding</keyword>
<evidence type="ECO:0000256" key="1">
    <source>
        <dbReference type="ARBA" id="ARBA00002842"/>
    </source>
</evidence>
<dbReference type="PRINTS" id="PR00411">
    <property type="entry name" value="PNDRDTASEI"/>
</dbReference>
<feature type="binding site" evidence="13">
    <location>
        <begin position="41"/>
        <end position="50"/>
    </location>
    <ligand>
        <name>FAD</name>
        <dbReference type="ChEBI" id="CHEBI:57692"/>
    </ligand>
</feature>
<proteinExistence type="inferred from homology"/>
<accession>A0A0C5W604</accession>
<dbReference type="InterPro" id="IPR004099">
    <property type="entry name" value="Pyr_nucl-diS_OxRdtase_dimer"/>
</dbReference>
<evidence type="ECO:0000256" key="14">
    <source>
        <dbReference type="PIRSR" id="PIRSR000350-3"/>
    </source>
</evidence>
<evidence type="ECO:0000256" key="10">
    <source>
        <dbReference type="ARBA" id="ARBA00023002"/>
    </source>
</evidence>
<sequence>MTKSKHSSTQHFDAIIIGSGPGGEGAAMGLTKAGYNVAIIEREDSVGGGCTHWGTIPSKALRHAVSRIIEYNQNPLYCKNNSTLHSTFSQILGHAQDVVNKQTRMRQGFYDRNQCTIIFGEASFTGSHNVVVKKTDGSREHYSADKFVIATGSRPYQPGDVDFTHGRVYDSDSILQLKHDPRHIIIYGAGVIGSEYASIFRGLGVKVDLINTRDRLLEFLDNEISDSLSYHFWNSGVMIRNGEVYDQIEGTEDGVILHLKSGKKMRADCLLYANGRTGNTDKLNLDKVGLMPDSRGQLKVNHNYCTDIEHIYAVGDVIGYPSLASAAYDQGRFVAQAIANGAAEGQLIDHIPTGIYTIPEISSVGKTEQELTAEKVPYEVGRSQFKHLARAQIAGTEVGSLKILFHRETREILGIHCFGERAAEIIHIGQAIMEQKGEGNNIDYFVNTTFNYPTMAEAYRVAALNGLNRLF</sequence>
<evidence type="ECO:0000259" key="16">
    <source>
        <dbReference type="Pfam" id="PF07992"/>
    </source>
</evidence>
<feature type="binding site" evidence="14">
    <location>
        <begin position="151"/>
        <end position="153"/>
    </location>
    <ligand>
        <name>FAD</name>
        <dbReference type="ChEBI" id="CHEBI:57692"/>
    </ligand>
</feature>
<dbReference type="InterPro" id="IPR022962">
    <property type="entry name" value="STH_gammaproteobact"/>
</dbReference>
<dbReference type="HOGENOM" id="CLU_016755_0_0_6"/>
<organism evidence="17 18">
    <name type="scientific">Photobacterium gaetbulicola Gung47</name>
    <dbReference type="NCBI Taxonomy" id="658445"/>
    <lineage>
        <taxon>Bacteria</taxon>
        <taxon>Pseudomonadati</taxon>
        <taxon>Pseudomonadota</taxon>
        <taxon>Gammaproteobacteria</taxon>
        <taxon>Vibrionales</taxon>
        <taxon>Vibrionaceae</taxon>
        <taxon>Photobacterium</taxon>
    </lineage>
</organism>
<evidence type="ECO:0000256" key="12">
    <source>
        <dbReference type="ARBA" id="ARBA00031183"/>
    </source>
</evidence>
<dbReference type="FunFam" id="3.50.50.60:FF:000008">
    <property type="entry name" value="Soluble pyridine nucleotide transhydrogenase"/>
    <property type="match status" value="1"/>
</dbReference>
<evidence type="ECO:0000256" key="7">
    <source>
        <dbReference type="ARBA" id="ARBA00022630"/>
    </source>
</evidence>
<dbReference type="EMBL" id="CP005974">
    <property type="protein sequence ID" value="AJR06926.1"/>
    <property type="molecule type" value="Genomic_DNA"/>
</dbReference>
<dbReference type="GO" id="GO:0050660">
    <property type="term" value="F:flavin adenine dinucleotide binding"/>
    <property type="evidence" value="ECO:0007669"/>
    <property type="project" value="TreeGrafter"/>
</dbReference>
<dbReference type="InterPro" id="IPR016156">
    <property type="entry name" value="FAD/NAD-linked_Rdtase_dimer_sf"/>
</dbReference>
<dbReference type="HAMAP" id="MF_00247">
    <property type="entry name" value="SthA"/>
    <property type="match status" value="1"/>
</dbReference>
<feature type="binding site" evidence="14">
    <location>
        <begin position="188"/>
        <end position="195"/>
    </location>
    <ligand>
        <name>NAD(+)</name>
        <dbReference type="ChEBI" id="CHEBI:57540"/>
    </ligand>
</feature>
<feature type="domain" description="FAD/NAD(P)-binding" evidence="16">
    <location>
        <begin position="13"/>
        <end position="331"/>
    </location>
</feature>
<dbReference type="PANTHER" id="PTHR22912">
    <property type="entry name" value="DISULFIDE OXIDOREDUCTASE"/>
    <property type="match status" value="1"/>
</dbReference>
<feature type="binding site" evidence="14">
    <location>
        <position position="59"/>
    </location>
    <ligand>
        <name>FAD</name>
        <dbReference type="ChEBI" id="CHEBI:57692"/>
    </ligand>
</feature>
<comment type="subcellular location">
    <subcellularLocation>
        <location evidence="2 13">Cytoplasm</location>
    </subcellularLocation>
</comment>
<dbReference type="SUPFAM" id="SSF51905">
    <property type="entry name" value="FAD/NAD(P)-binding domain"/>
    <property type="match status" value="1"/>
</dbReference>
<evidence type="ECO:0000256" key="2">
    <source>
        <dbReference type="ARBA" id="ARBA00004496"/>
    </source>
</evidence>
<dbReference type="PANTHER" id="PTHR22912:SF93">
    <property type="entry name" value="SOLUBLE PYRIDINE NUCLEOTIDE TRANSHYDROGENASE"/>
    <property type="match status" value="1"/>
</dbReference>
<evidence type="ECO:0000313" key="17">
    <source>
        <dbReference type="EMBL" id="AJR06926.1"/>
    </source>
</evidence>
<feature type="binding site" evidence="14">
    <location>
        <position position="275"/>
    </location>
    <ligand>
        <name>NAD(+)</name>
        <dbReference type="ChEBI" id="CHEBI:57540"/>
    </ligand>
</feature>
<dbReference type="GO" id="GO:0006739">
    <property type="term" value="P:NADP+ metabolic process"/>
    <property type="evidence" value="ECO:0007669"/>
    <property type="project" value="UniProtKB-UniRule"/>
</dbReference>
<evidence type="ECO:0000256" key="9">
    <source>
        <dbReference type="ARBA" id="ARBA00022857"/>
    </source>
</evidence>
<evidence type="ECO:0000259" key="15">
    <source>
        <dbReference type="Pfam" id="PF02852"/>
    </source>
</evidence>
<dbReference type="FunFam" id="3.30.390.30:FF:000002">
    <property type="entry name" value="Soluble pyridine nucleotide transhydrogenase"/>
    <property type="match status" value="1"/>
</dbReference>
<dbReference type="InterPro" id="IPR050151">
    <property type="entry name" value="Class-I_Pyr_Nuc-Dis_Oxidored"/>
</dbReference>
<keyword evidence="9 13" id="KW-0521">NADP</keyword>
<dbReference type="PRINTS" id="PR00368">
    <property type="entry name" value="FADPNR"/>
</dbReference>
<evidence type="ECO:0000256" key="5">
    <source>
        <dbReference type="ARBA" id="ARBA00016603"/>
    </source>
</evidence>
<evidence type="ECO:0000256" key="11">
    <source>
        <dbReference type="ARBA" id="ARBA00023027"/>
    </source>
</evidence>
<gene>
    <name evidence="13" type="primary">sthA</name>
    <name evidence="17" type="ORF">H744_2c0173</name>
</gene>
<keyword evidence="7 13" id="KW-0285">Flavoprotein</keyword>
<dbReference type="Proteomes" id="UP000032303">
    <property type="component" value="Chromosome 2"/>
</dbReference>
<feature type="domain" description="Pyridine nucleotide-disulphide oxidoreductase dimerisation" evidence="15">
    <location>
        <begin position="351"/>
        <end position="462"/>
    </location>
</feature>
<evidence type="ECO:0000256" key="4">
    <source>
        <dbReference type="ARBA" id="ARBA00012772"/>
    </source>
</evidence>
<dbReference type="PATRIC" id="fig|658445.3.peg.2064"/>
<comment type="function">
    <text evidence="1 13">Conversion of NADPH, generated by peripheral catabolic pathways, to NADH, which can enter the respiratory chain for energy generation.</text>
</comment>
<evidence type="ECO:0000256" key="8">
    <source>
        <dbReference type="ARBA" id="ARBA00022827"/>
    </source>
</evidence>
<keyword evidence="10 13" id="KW-0560">Oxidoreductase</keyword>
<evidence type="ECO:0000313" key="18">
    <source>
        <dbReference type="Proteomes" id="UP000032303"/>
    </source>
</evidence>
<keyword evidence="8 13" id="KW-0274">FAD</keyword>
<dbReference type="NCBIfam" id="NF003585">
    <property type="entry name" value="PRK05249.1"/>
    <property type="match status" value="1"/>
</dbReference>
<dbReference type="SUPFAM" id="SSF55424">
    <property type="entry name" value="FAD/NAD-linked reductases, dimerisation (C-terminal) domain"/>
    <property type="match status" value="1"/>
</dbReference>
<dbReference type="GO" id="GO:0006103">
    <property type="term" value="P:2-oxoglutarate metabolic process"/>
    <property type="evidence" value="ECO:0007669"/>
    <property type="project" value="TreeGrafter"/>
</dbReference>